<accession>A0A315ZRE8</accession>
<evidence type="ECO:0000259" key="1">
    <source>
        <dbReference type="Pfam" id="PF03167"/>
    </source>
</evidence>
<proteinExistence type="predicted"/>
<name>A0A315ZRE8_9ACTN</name>
<evidence type="ECO:0000313" key="3">
    <source>
        <dbReference type="Proteomes" id="UP000245469"/>
    </source>
</evidence>
<gene>
    <name evidence="2" type="ORF">BXY45_13457</name>
</gene>
<protein>
    <submittedName>
        <fullName evidence="2">Uracil-DNA glycosylase</fullName>
    </submittedName>
</protein>
<dbReference type="Pfam" id="PF03167">
    <property type="entry name" value="UDG"/>
    <property type="match status" value="1"/>
</dbReference>
<evidence type="ECO:0000313" key="2">
    <source>
        <dbReference type="EMBL" id="PWJ47882.1"/>
    </source>
</evidence>
<dbReference type="SUPFAM" id="SSF52141">
    <property type="entry name" value="Uracil-DNA glycosylase-like"/>
    <property type="match status" value="1"/>
</dbReference>
<dbReference type="InterPro" id="IPR005122">
    <property type="entry name" value="Uracil-DNA_glycosylase-like"/>
</dbReference>
<comment type="caution">
    <text evidence="2">The sequence shown here is derived from an EMBL/GenBank/DDBJ whole genome shotgun (WGS) entry which is preliminary data.</text>
</comment>
<keyword evidence="3" id="KW-1185">Reference proteome</keyword>
<dbReference type="CDD" id="cd10035">
    <property type="entry name" value="UDG_like"/>
    <property type="match status" value="1"/>
</dbReference>
<dbReference type="AlphaFoldDB" id="A0A315ZRE8"/>
<dbReference type="Gene3D" id="3.40.470.10">
    <property type="entry name" value="Uracil-DNA glycosylase-like domain"/>
    <property type="match status" value="1"/>
</dbReference>
<dbReference type="Proteomes" id="UP000245469">
    <property type="component" value="Unassembled WGS sequence"/>
</dbReference>
<feature type="domain" description="Uracil-DNA glycosylase-like" evidence="1">
    <location>
        <begin position="56"/>
        <end position="198"/>
    </location>
</feature>
<organism evidence="2 3">
    <name type="scientific">Quadrisphaera granulorum</name>
    <dbReference type="NCBI Taxonomy" id="317664"/>
    <lineage>
        <taxon>Bacteria</taxon>
        <taxon>Bacillati</taxon>
        <taxon>Actinomycetota</taxon>
        <taxon>Actinomycetes</taxon>
        <taxon>Kineosporiales</taxon>
        <taxon>Kineosporiaceae</taxon>
        <taxon>Quadrisphaera</taxon>
    </lineage>
</organism>
<dbReference type="InterPro" id="IPR036895">
    <property type="entry name" value="Uracil-DNA_glycosylase-like_sf"/>
</dbReference>
<sequence>MFLDHPRGFRDAALLDERRALLQTSPAVQPLREWSSDLERRRDVTVPDFDPAEAGVDARVLIVHEAPGPMAAVGNATQRPGSGFICVDNNDQSAANMWSLRAEADLRETEVAHWNIVPWYLGPASVKPTSDELRAGARELRALLTLFTRLEVVVLSGLYAQRGWMEHLSTASDVVVIPTWHPGAQSLNRPGRREEMLAALQRVRGLLGPVVD</sequence>
<dbReference type="RefSeq" id="WP_211319770.1">
    <property type="nucleotide sequence ID" value="NZ_QGDQ01000034.1"/>
</dbReference>
<reference evidence="2 3" key="1">
    <citation type="submission" date="2018-03" db="EMBL/GenBank/DDBJ databases">
        <title>Genomic Encyclopedia of Archaeal and Bacterial Type Strains, Phase II (KMG-II): from individual species to whole genera.</title>
        <authorList>
            <person name="Goeker M."/>
        </authorList>
    </citation>
    <scope>NUCLEOTIDE SEQUENCE [LARGE SCALE GENOMIC DNA]</scope>
    <source>
        <strain evidence="2 3">DSM 44889</strain>
    </source>
</reference>
<dbReference type="EMBL" id="QGDQ01000034">
    <property type="protein sequence ID" value="PWJ47882.1"/>
    <property type="molecule type" value="Genomic_DNA"/>
</dbReference>